<dbReference type="GO" id="GO:0000159">
    <property type="term" value="C:protein phosphatase type 2A complex"/>
    <property type="evidence" value="ECO:0007669"/>
    <property type="project" value="InterPro"/>
</dbReference>
<dbReference type="InterPro" id="IPR011989">
    <property type="entry name" value="ARM-like"/>
</dbReference>
<dbReference type="EMBL" id="CABPRJ010001899">
    <property type="protein sequence ID" value="VVC39951.1"/>
    <property type="molecule type" value="Genomic_DNA"/>
</dbReference>
<dbReference type="GO" id="GO:0007165">
    <property type="term" value="P:signal transduction"/>
    <property type="evidence" value="ECO:0007669"/>
    <property type="project" value="InterPro"/>
</dbReference>
<sequence>MDSSSTVVQMLQTCKLYFSVPMGVDCIELIHKIDNLNKLHMMWTEDCLEDCSYQSEVYKRICEIFSNNVFRPTLYTYEDEINSEMLWEFKQLYPVYKMLIAFLNLKAFDDEKLSPYVGCTFIKALIQRLQDSCVEVERDCVKQILFRLFEKSVYLREYILQNTINSLVGVCGQIMATYGSVKELLELLKIEMCYGLVDSPTIAMVLTPLIKRNELCHFAGQLHECFETAARKVDVGLSVRFVGDAIDNWSSAAADVPTLCRTLAALYFDVCDDESRSRVRGRVVGHVAGCLLTSVAAAAAADGDGASSAACRAYVDFTGLLIDDVSTAGAGAAGGLDRMAGALVAVHRTNRGNDCVDVTGRLIRRLIGVNDGRCLVGDGIRVAVMEVLLAEE</sequence>
<evidence type="ECO:0000313" key="3">
    <source>
        <dbReference type="Proteomes" id="UP000325440"/>
    </source>
</evidence>
<dbReference type="InterPro" id="IPR002554">
    <property type="entry name" value="PP2A_B56"/>
</dbReference>
<evidence type="ECO:0000313" key="2">
    <source>
        <dbReference type="EMBL" id="VVC39951.1"/>
    </source>
</evidence>
<evidence type="ECO:0000256" key="1">
    <source>
        <dbReference type="ARBA" id="ARBA00009745"/>
    </source>
</evidence>
<comment type="similarity">
    <text evidence="1">Belongs to the phosphatase 2A regulatory subunit B56 family.</text>
</comment>
<dbReference type="PANTHER" id="PTHR10257">
    <property type="entry name" value="SERINE/THREONINE PROTEIN PHOSPHATASE 2A PP2A REGULATORY SUBUNIT B"/>
    <property type="match status" value="1"/>
</dbReference>
<proteinExistence type="inferred from homology"/>
<name>A0A5E4NBX3_9HEMI</name>
<dbReference type="InterPro" id="IPR016024">
    <property type="entry name" value="ARM-type_fold"/>
</dbReference>
<accession>A0A5E4NBX3</accession>
<organism evidence="2 3">
    <name type="scientific">Cinara cedri</name>
    <dbReference type="NCBI Taxonomy" id="506608"/>
    <lineage>
        <taxon>Eukaryota</taxon>
        <taxon>Metazoa</taxon>
        <taxon>Ecdysozoa</taxon>
        <taxon>Arthropoda</taxon>
        <taxon>Hexapoda</taxon>
        <taxon>Insecta</taxon>
        <taxon>Pterygota</taxon>
        <taxon>Neoptera</taxon>
        <taxon>Paraneoptera</taxon>
        <taxon>Hemiptera</taxon>
        <taxon>Sternorrhyncha</taxon>
        <taxon>Aphidomorpha</taxon>
        <taxon>Aphidoidea</taxon>
        <taxon>Aphididae</taxon>
        <taxon>Lachninae</taxon>
        <taxon>Cinara</taxon>
    </lineage>
</organism>
<dbReference type="Proteomes" id="UP000325440">
    <property type="component" value="Unassembled WGS sequence"/>
</dbReference>
<gene>
    <name evidence="2" type="ORF">CINCED_3A006226</name>
</gene>
<dbReference type="Pfam" id="PF01603">
    <property type="entry name" value="B56"/>
    <property type="match status" value="1"/>
</dbReference>
<dbReference type="SUPFAM" id="SSF48371">
    <property type="entry name" value="ARM repeat"/>
    <property type="match status" value="1"/>
</dbReference>
<reference evidence="2 3" key="1">
    <citation type="submission" date="2019-08" db="EMBL/GenBank/DDBJ databases">
        <authorList>
            <person name="Alioto T."/>
            <person name="Alioto T."/>
            <person name="Gomez Garrido J."/>
        </authorList>
    </citation>
    <scope>NUCLEOTIDE SEQUENCE [LARGE SCALE GENOMIC DNA]</scope>
</reference>
<dbReference type="AlphaFoldDB" id="A0A5E4NBX3"/>
<dbReference type="Gene3D" id="1.25.10.10">
    <property type="entry name" value="Leucine-rich Repeat Variant"/>
    <property type="match status" value="1"/>
</dbReference>
<dbReference type="OrthoDB" id="6622772at2759"/>
<dbReference type="GO" id="GO:0019888">
    <property type="term" value="F:protein phosphatase regulator activity"/>
    <property type="evidence" value="ECO:0007669"/>
    <property type="project" value="InterPro"/>
</dbReference>
<keyword evidence="3" id="KW-1185">Reference proteome</keyword>
<protein>
    <submittedName>
        <fullName evidence="2">Protein phosphatase 2A, regulatory B subunit, B56,Armadillo-type fold</fullName>
    </submittedName>
</protein>
<dbReference type="PANTHER" id="PTHR10257:SF3">
    <property type="entry name" value="SERINE_THREONINE-PROTEIN PHOSPHATASE 2A 56 KDA REGULATORY SUBUNIT GAMMA ISOFORM"/>
    <property type="match status" value="1"/>
</dbReference>